<name>A0ABQ9FH92_TEGGR</name>
<proteinExistence type="inferred from homology"/>
<protein>
    <recommendedName>
        <fullName evidence="5">RING-type domain-containing protein</fullName>
    </recommendedName>
</protein>
<evidence type="ECO:0000313" key="7">
    <source>
        <dbReference type="Proteomes" id="UP001217089"/>
    </source>
</evidence>
<dbReference type="SMART" id="SM00184">
    <property type="entry name" value="RING"/>
    <property type="match status" value="1"/>
</dbReference>
<organism evidence="6 7">
    <name type="scientific">Tegillarca granosa</name>
    <name type="common">Malaysian cockle</name>
    <name type="synonym">Anadara granosa</name>
    <dbReference type="NCBI Taxonomy" id="220873"/>
    <lineage>
        <taxon>Eukaryota</taxon>
        <taxon>Metazoa</taxon>
        <taxon>Spiralia</taxon>
        <taxon>Lophotrochozoa</taxon>
        <taxon>Mollusca</taxon>
        <taxon>Bivalvia</taxon>
        <taxon>Autobranchia</taxon>
        <taxon>Pteriomorphia</taxon>
        <taxon>Arcoida</taxon>
        <taxon>Arcoidea</taxon>
        <taxon>Arcidae</taxon>
        <taxon>Tegillarca</taxon>
    </lineage>
</organism>
<dbReference type="SUPFAM" id="SSF57924">
    <property type="entry name" value="Inhibitor of apoptosis (IAP) repeat"/>
    <property type="match status" value="2"/>
</dbReference>
<dbReference type="PROSITE" id="PS50143">
    <property type="entry name" value="BIR_REPEAT_2"/>
    <property type="match status" value="2"/>
</dbReference>
<evidence type="ECO:0000313" key="6">
    <source>
        <dbReference type="EMBL" id="KAJ8315640.1"/>
    </source>
</evidence>
<evidence type="ECO:0000256" key="3">
    <source>
        <dbReference type="ARBA" id="ARBA00022833"/>
    </source>
</evidence>
<accession>A0ABQ9FH92</accession>
<dbReference type="Gene3D" id="1.10.8.10">
    <property type="entry name" value="DNA helicase RuvA subunit, C-terminal domain"/>
    <property type="match status" value="1"/>
</dbReference>
<dbReference type="Gene3D" id="1.10.1170.10">
    <property type="entry name" value="Inhibitor Of Apoptosis Protein (2mihbC-IAP-1), Chain A"/>
    <property type="match status" value="3"/>
</dbReference>
<dbReference type="PROSITE" id="PS50089">
    <property type="entry name" value="ZF_RING_2"/>
    <property type="match status" value="1"/>
</dbReference>
<dbReference type="Proteomes" id="UP001217089">
    <property type="component" value="Unassembled WGS sequence"/>
</dbReference>
<keyword evidence="2 4" id="KW-0479">Metal-binding</keyword>
<dbReference type="Gene3D" id="1.10.533.10">
    <property type="entry name" value="Death Domain, Fas"/>
    <property type="match status" value="1"/>
</dbReference>
<dbReference type="InterPro" id="IPR001841">
    <property type="entry name" value="Znf_RING"/>
</dbReference>
<evidence type="ECO:0000256" key="1">
    <source>
        <dbReference type="ARBA" id="ARBA00006672"/>
    </source>
</evidence>
<dbReference type="CDD" id="cd00022">
    <property type="entry name" value="BIR"/>
    <property type="match status" value="2"/>
</dbReference>
<feature type="domain" description="RING-type" evidence="5">
    <location>
        <begin position="400"/>
        <end position="435"/>
    </location>
</feature>
<evidence type="ECO:0000256" key="4">
    <source>
        <dbReference type="PROSITE-ProRule" id="PRU00175"/>
    </source>
</evidence>
<gene>
    <name evidence="6" type="ORF">KUTeg_007790</name>
</gene>
<dbReference type="PANTHER" id="PTHR10044:SF139">
    <property type="entry name" value="DEATH-ASSOCIATED INHIBITOR OF APOPTOSIS 2"/>
    <property type="match status" value="1"/>
</dbReference>
<comment type="similarity">
    <text evidence="1">Belongs to the IAP family.</text>
</comment>
<sequence>MENELVRLSTFASFPKTSQAYPIRLAEAGFTYCGFSDEVKCPDCDLRYRNWSSGDLPSEIHKQLSPNCPFIVTKNSTKSIVNCKENLTTPQQPTKEDEHSKSICYKPSCDCNQKKRSSSKFTCYNNQLFKNLGISCTKPRYPEYAILVVRITSYRNWPRHLSQSSKEMAQAGFFYTDKDDLVRCFHCGGGLSSWDKDDDPFVEHAHWFPECIFLRQCKGDEFINQVKAIAKQQKVCKYTQIIDFSITVSILRANVLHQQEDLWSKTGGHDISSPVLDTALTNGHSSKSVSSKALNTSVAIESVLEMGYSLNDVLSAIENHKVESGSHIYSASDIMKSLLKIEEKGQLPTLSVDSNKKSESLSDELLNISETEDEITRLNTLKDVRLLQEENKQLRDRTLCKVCMEETVSIVFLPCGHLAVCHQCAPALNTCPLCRKFIKATQGHATHLTFLI</sequence>
<keyword evidence="3" id="KW-0862">Zinc</keyword>
<dbReference type="SMART" id="SM00238">
    <property type="entry name" value="BIR"/>
    <property type="match status" value="2"/>
</dbReference>
<keyword evidence="2 4" id="KW-0863">Zinc-finger</keyword>
<dbReference type="Pfam" id="PF00653">
    <property type="entry name" value="BIR"/>
    <property type="match status" value="2"/>
</dbReference>
<reference evidence="6 7" key="1">
    <citation type="submission" date="2022-12" db="EMBL/GenBank/DDBJ databases">
        <title>Chromosome-level genome of Tegillarca granosa.</title>
        <authorList>
            <person name="Kim J."/>
        </authorList>
    </citation>
    <scope>NUCLEOTIDE SEQUENCE [LARGE SCALE GENOMIC DNA]</scope>
    <source>
        <strain evidence="6">Teg-2019</strain>
        <tissue evidence="6">Adductor muscle</tissue>
    </source>
</reference>
<dbReference type="PANTHER" id="PTHR10044">
    <property type="entry name" value="INHIBITOR OF APOPTOSIS"/>
    <property type="match status" value="1"/>
</dbReference>
<dbReference type="PROSITE" id="PS01282">
    <property type="entry name" value="BIR_REPEAT_1"/>
    <property type="match status" value="2"/>
</dbReference>
<dbReference type="InterPro" id="IPR011029">
    <property type="entry name" value="DEATH-like_dom_sf"/>
</dbReference>
<dbReference type="InterPro" id="IPR050784">
    <property type="entry name" value="IAP"/>
</dbReference>
<evidence type="ECO:0000259" key="5">
    <source>
        <dbReference type="PROSITE" id="PS50089"/>
    </source>
</evidence>
<comment type="caution">
    <text evidence="6">The sequence shown here is derived from an EMBL/GenBank/DDBJ whole genome shotgun (WGS) entry which is preliminary data.</text>
</comment>
<dbReference type="InterPro" id="IPR001370">
    <property type="entry name" value="BIR_rpt"/>
</dbReference>
<evidence type="ECO:0000256" key="2">
    <source>
        <dbReference type="ARBA" id="ARBA00022771"/>
    </source>
</evidence>
<keyword evidence="7" id="KW-1185">Reference proteome</keyword>
<dbReference type="Pfam" id="PF13920">
    <property type="entry name" value="zf-C3HC4_3"/>
    <property type="match status" value="1"/>
</dbReference>
<dbReference type="EMBL" id="JARBDR010000337">
    <property type="protein sequence ID" value="KAJ8315640.1"/>
    <property type="molecule type" value="Genomic_DNA"/>
</dbReference>